<dbReference type="EMBL" id="WJQS01000001">
    <property type="protein sequence ID" value="MRI84436.1"/>
    <property type="molecule type" value="Genomic_DNA"/>
</dbReference>
<comment type="caution">
    <text evidence="1">The sequence shown here is derived from an EMBL/GenBank/DDBJ whole genome shotgun (WGS) entry which is preliminary data.</text>
</comment>
<protein>
    <submittedName>
        <fullName evidence="1">Uncharacterized protein</fullName>
    </submittedName>
</protein>
<gene>
    <name evidence="2" type="ORF">GF867_06775</name>
    <name evidence="1" type="ORF">GIY09_00780</name>
</gene>
<dbReference type="Proteomes" id="UP000430975">
    <property type="component" value="Unassembled WGS sequence"/>
</dbReference>
<sequence>MNEIKATELNLSSKAEDILLQIESNTICLIIQKNLLRICSEPQKLEFI</sequence>
<dbReference type="AlphaFoldDB" id="A0A6I2GB41"/>
<dbReference type="RefSeq" id="WP_153832344.1">
    <property type="nucleotide sequence ID" value="NZ_WJQS01000001.1"/>
</dbReference>
<organism evidence="1 3">
    <name type="scientific">Fundicoccus ignavus</name>
    <dbReference type="NCBI Taxonomy" id="2664442"/>
    <lineage>
        <taxon>Bacteria</taxon>
        <taxon>Bacillati</taxon>
        <taxon>Bacillota</taxon>
        <taxon>Bacilli</taxon>
        <taxon>Lactobacillales</taxon>
        <taxon>Aerococcaceae</taxon>
        <taxon>Fundicoccus</taxon>
    </lineage>
</organism>
<accession>A0A6I2GB41</accession>
<evidence type="ECO:0000313" key="3">
    <source>
        <dbReference type="Proteomes" id="UP000430975"/>
    </source>
</evidence>
<reference evidence="1 3" key="2">
    <citation type="submission" date="2019-11" db="EMBL/GenBank/DDBJ databases">
        <title>Characterisation of Fundicoccus ignavus gen. nov. sp. nov., a novel genus of the family Aerococcaceae isolated from bulk tank milk.</title>
        <authorList>
            <person name="Siebert A."/>
            <person name="Huptas C."/>
            <person name="Wenning M."/>
            <person name="Scherer S."/>
            <person name="Doll E.V."/>
        </authorList>
    </citation>
    <scope>NUCLEOTIDE SEQUENCE [LARGE SCALE GENOMIC DNA]</scope>
    <source>
        <strain evidence="1 3">WS4759</strain>
    </source>
</reference>
<reference evidence="2 4" key="1">
    <citation type="submission" date="2019-11" db="EMBL/GenBank/DDBJ databases">
        <title>Characterisation of Fundicoccus ignavus gen. nov. sp. nov., a novel genus of the family Aerococcaceae from bulk tank milk.</title>
        <authorList>
            <person name="Siebert A."/>
            <person name="Huptas C."/>
            <person name="Wenning M."/>
            <person name="Scherer S."/>
            <person name="Doll E.V."/>
        </authorList>
    </citation>
    <scope>NUCLEOTIDE SEQUENCE [LARGE SCALE GENOMIC DNA]</scope>
    <source>
        <strain evidence="2 4">DSM 109652</strain>
    </source>
</reference>
<dbReference type="Proteomes" id="UP000440066">
    <property type="component" value="Unassembled WGS sequence"/>
</dbReference>
<evidence type="ECO:0000313" key="4">
    <source>
        <dbReference type="Proteomes" id="UP000440066"/>
    </source>
</evidence>
<evidence type="ECO:0000313" key="2">
    <source>
        <dbReference type="EMBL" id="MRJ47265.1"/>
    </source>
</evidence>
<name>A0A6I2GB41_9LACT</name>
<keyword evidence="3" id="KW-1185">Reference proteome</keyword>
<evidence type="ECO:0000313" key="1">
    <source>
        <dbReference type="EMBL" id="MRI84436.1"/>
    </source>
</evidence>
<dbReference type="EMBL" id="WJQT01000007">
    <property type="protein sequence ID" value="MRJ47265.1"/>
    <property type="molecule type" value="Genomic_DNA"/>
</dbReference>
<proteinExistence type="predicted"/>